<dbReference type="OrthoDB" id="3145912at2759"/>
<reference evidence="1" key="1">
    <citation type="submission" date="2020-05" db="EMBL/GenBank/DDBJ databases">
        <title>Mycena genomes resolve the evolution of fungal bioluminescence.</title>
        <authorList>
            <person name="Tsai I.J."/>
        </authorList>
    </citation>
    <scope>NUCLEOTIDE SEQUENCE</scope>
    <source>
        <strain evidence="1">160909Yilan</strain>
    </source>
</reference>
<evidence type="ECO:0000313" key="2">
    <source>
        <dbReference type="Proteomes" id="UP000623467"/>
    </source>
</evidence>
<accession>A0A8H6ZH56</accession>
<sequence>MASVDADTVSPVLPPELEQIIFEATALSWPRSILQLMLVAWRVKSWVELLLYRTIIVGSRLDNLCDKPDSETRPFPIPYQNLLSLIQSNYSPCFRSSVRNLYLAHTDPAEEASILAACRGIENIWLAARSSCTVLEIRFDRPVKRLHATLEVIFGKSQPCPIDFAHPVFASMTHLEIFDAPHDGFDLAVWTALTRLPHLTHLALGSAAYLPMCGALLPTWEHLRVLVILFSQHVGLDAGLLTEHNVSELADEPRLVLMVCSEYLEDWIKGAHTSCDDYWAQAEDHIARRKSGKVDLRDCYVPYTDESG</sequence>
<keyword evidence="2" id="KW-1185">Reference proteome</keyword>
<name>A0A8H6ZH56_9AGAR</name>
<dbReference type="EMBL" id="JACAZH010000001">
    <property type="protein sequence ID" value="KAF7377254.1"/>
    <property type="molecule type" value="Genomic_DNA"/>
</dbReference>
<dbReference type="Proteomes" id="UP000623467">
    <property type="component" value="Unassembled WGS sequence"/>
</dbReference>
<organism evidence="1 2">
    <name type="scientific">Mycena sanguinolenta</name>
    <dbReference type="NCBI Taxonomy" id="230812"/>
    <lineage>
        <taxon>Eukaryota</taxon>
        <taxon>Fungi</taxon>
        <taxon>Dikarya</taxon>
        <taxon>Basidiomycota</taxon>
        <taxon>Agaricomycotina</taxon>
        <taxon>Agaricomycetes</taxon>
        <taxon>Agaricomycetidae</taxon>
        <taxon>Agaricales</taxon>
        <taxon>Marasmiineae</taxon>
        <taxon>Mycenaceae</taxon>
        <taxon>Mycena</taxon>
    </lineage>
</organism>
<comment type="caution">
    <text evidence="1">The sequence shown here is derived from an EMBL/GenBank/DDBJ whole genome shotgun (WGS) entry which is preliminary data.</text>
</comment>
<dbReference type="AlphaFoldDB" id="A0A8H6ZH56"/>
<gene>
    <name evidence="1" type="ORF">MSAN_00145700</name>
</gene>
<evidence type="ECO:0000313" key="1">
    <source>
        <dbReference type="EMBL" id="KAF7377254.1"/>
    </source>
</evidence>
<protein>
    <submittedName>
        <fullName evidence="1">Uncharacterized protein</fullName>
    </submittedName>
</protein>
<proteinExistence type="predicted"/>